<keyword evidence="3" id="KW-1185">Reference proteome</keyword>
<comment type="caution">
    <text evidence="2">The sequence shown here is derived from an EMBL/GenBank/DDBJ whole genome shotgun (WGS) entry which is preliminary data.</text>
</comment>
<sequence length="188" mass="21174">MSQTTTNQVRWTTADLELFPDNGNRYEIVDGELFVTRAPHWEHQEVTDNICTELKLWSRQTGLGKPVSSAGIIFTDADNVIPDVVWISNERLASVLDDAGHLTAAPELVVEVLSPGEANERRDKQVKLKLYANQGVREYWIVDKQLQQIQVYRREQATLVLMATLQIGDELTSSLLPGFSCSVSRLFS</sequence>
<dbReference type="CDD" id="cd06260">
    <property type="entry name" value="DUF820-like"/>
    <property type="match status" value="1"/>
</dbReference>
<gene>
    <name evidence="2" type="ORF">ICL16_29650</name>
</gene>
<evidence type="ECO:0000259" key="1">
    <source>
        <dbReference type="Pfam" id="PF05685"/>
    </source>
</evidence>
<feature type="domain" description="Putative restriction endonuclease" evidence="1">
    <location>
        <begin position="17"/>
        <end position="183"/>
    </location>
</feature>
<dbReference type="SUPFAM" id="SSF52980">
    <property type="entry name" value="Restriction endonuclease-like"/>
    <property type="match status" value="1"/>
</dbReference>
<keyword evidence="2" id="KW-0255">Endonuclease</keyword>
<dbReference type="Gene3D" id="3.90.1570.10">
    <property type="entry name" value="tt1808, chain A"/>
    <property type="match status" value="1"/>
</dbReference>
<keyword evidence="2" id="KW-0540">Nuclease</keyword>
<reference evidence="2" key="1">
    <citation type="submission" date="2020-09" db="EMBL/GenBank/DDBJ databases">
        <title>Iningainema tapete sp. nov. (Scytonemataceae, Cyanobacteria) from greenhouses in central Florida (USA) produces two types of nodularin with biosynthetic potential for microcystin-LR and anabaenopeptins.</title>
        <authorList>
            <person name="Berthold D.E."/>
            <person name="Lefler F.W."/>
            <person name="Huang I.-S."/>
            <person name="Abdulla H."/>
            <person name="Zimba P.V."/>
            <person name="Laughinghouse H.D. IV."/>
        </authorList>
    </citation>
    <scope>NUCLEOTIDE SEQUENCE</scope>
    <source>
        <strain evidence="2">BLCCT55</strain>
    </source>
</reference>
<keyword evidence="2" id="KW-0378">Hydrolase</keyword>
<dbReference type="GO" id="GO:0004519">
    <property type="term" value="F:endonuclease activity"/>
    <property type="evidence" value="ECO:0007669"/>
    <property type="project" value="UniProtKB-KW"/>
</dbReference>
<dbReference type="AlphaFoldDB" id="A0A8J6XZI0"/>
<accession>A0A8J6XZI0</accession>
<evidence type="ECO:0000313" key="2">
    <source>
        <dbReference type="EMBL" id="MBD2776113.1"/>
    </source>
</evidence>
<organism evidence="2 3">
    <name type="scientific">Iningainema tapete BLCC-T55</name>
    <dbReference type="NCBI Taxonomy" id="2748662"/>
    <lineage>
        <taxon>Bacteria</taxon>
        <taxon>Bacillati</taxon>
        <taxon>Cyanobacteriota</taxon>
        <taxon>Cyanophyceae</taxon>
        <taxon>Nostocales</taxon>
        <taxon>Scytonemataceae</taxon>
        <taxon>Iningainema tapete</taxon>
    </lineage>
</organism>
<dbReference type="PANTHER" id="PTHR34107">
    <property type="entry name" value="SLL0198 PROTEIN-RELATED"/>
    <property type="match status" value="1"/>
</dbReference>
<dbReference type="EMBL" id="JACXAE010000086">
    <property type="protein sequence ID" value="MBD2776113.1"/>
    <property type="molecule type" value="Genomic_DNA"/>
</dbReference>
<dbReference type="InterPro" id="IPR008538">
    <property type="entry name" value="Uma2"/>
</dbReference>
<evidence type="ECO:0000313" key="3">
    <source>
        <dbReference type="Proteomes" id="UP000629098"/>
    </source>
</evidence>
<dbReference type="RefSeq" id="WP_190835156.1">
    <property type="nucleotide sequence ID" value="NZ_CAWPPI010000086.1"/>
</dbReference>
<dbReference type="Proteomes" id="UP000629098">
    <property type="component" value="Unassembled WGS sequence"/>
</dbReference>
<protein>
    <submittedName>
        <fullName evidence="2">Uma2 family endonuclease</fullName>
    </submittedName>
</protein>
<dbReference type="InterPro" id="IPR012296">
    <property type="entry name" value="Nuclease_put_TT1808"/>
</dbReference>
<name>A0A8J6XZI0_9CYAN</name>
<dbReference type="Pfam" id="PF05685">
    <property type="entry name" value="Uma2"/>
    <property type="match status" value="1"/>
</dbReference>
<dbReference type="PANTHER" id="PTHR34107:SF4">
    <property type="entry name" value="SLL1222 PROTEIN"/>
    <property type="match status" value="1"/>
</dbReference>
<dbReference type="InterPro" id="IPR011335">
    <property type="entry name" value="Restrct_endonuc-II-like"/>
</dbReference>
<proteinExistence type="predicted"/>